<dbReference type="Proteomes" id="UP001431783">
    <property type="component" value="Unassembled WGS sequence"/>
</dbReference>
<keyword evidence="2" id="KW-1185">Reference proteome</keyword>
<comment type="caution">
    <text evidence="1">The sequence shown here is derived from an EMBL/GenBank/DDBJ whole genome shotgun (WGS) entry which is preliminary data.</text>
</comment>
<evidence type="ECO:0000313" key="2">
    <source>
        <dbReference type="Proteomes" id="UP001431783"/>
    </source>
</evidence>
<dbReference type="AlphaFoldDB" id="A0AAW1UQE5"/>
<accession>A0AAW1UQE5</accession>
<evidence type="ECO:0000313" key="1">
    <source>
        <dbReference type="EMBL" id="KAK9885053.1"/>
    </source>
</evidence>
<sequence>MPPHIKNNVKKIQDQFEYKDGATGQTIYNFANRLVHKIISLEINITLKNLAYLEGRQATLSASIRAIIPELNWLIFERKTLIRYKTLCYRVQGVNVDKLSRMGQCNSTSLKVEDSWLRNLTDVTLLRDVKTILTLGPKFCIQPEKTDISVTKLLAEWNPYLSTIQDRKVKDILTARLTNIVINFYQDSRSTSDNVQSWYTHTKLFLKEHPNLIVIQSYKRNVQ</sequence>
<protein>
    <submittedName>
        <fullName evidence="1">Uncharacterized protein</fullName>
    </submittedName>
</protein>
<proteinExistence type="predicted"/>
<name>A0AAW1UQE5_9CUCU</name>
<organism evidence="1 2">
    <name type="scientific">Henosepilachna vigintioctopunctata</name>
    <dbReference type="NCBI Taxonomy" id="420089"/>
    <lineage>
        <taxon>Eukaryota</taxon>
        <taxon>Metazoa</taxon>
        <taxon>Ecdysozoa</taxon>
        <taxon>Arthropoda</taxon>
        <taxon>Hexapoda</taxon>
        <taxon>Insecta</taxon>
        <taxon>Pterygota</taxon>
        <taxon>Neoptera</taxon>
        <taxon>Endopterygota</taxon>
        <taxon>Coleoptera</taxon>
        <taxon>Polyphaga</taxon>
        <taxon>Cucujiformia</taxon>
        <taxon>Coccinelloidea</taxon>
        <taxon>Coccinellidae</taxon>
        <taxon>Epilachninae</taxon>
        <taxon>Epilachnini</taxon>
        <taxon>Henosepilachna</taxon>
    </lineage>
</organism>
<gene>
    <name evidence="1" type="ORF">WA026_009276</name>
</gene>
<reference evidence="1 2" key="1">
    <citation type="submission" date="2023-03" db="EMBL/GenBank/DDBJ databases">
        <title>Genome insight into feeding habits of ladybird beetles.</title>
        <authorList>
            <person name="Li H.-S."/>
            <person name="Huang Y.-H."/>
            <person name="Pang H."/>
        </authorList>
    </citation>
    <scope>NUCLEOTIDE SEQUENCE [LARGE SCALE GENOMIC DNA]</scope>
    <source>
        <strain evidence="1">SYSU_2023b</strain>
        <tissue evidence="1">Whole body</tissue>
    </source>
</reference>
<dbReference type="EMBL" id="JARQZJ010000094">
    <property type="protein sequence ID" value="KAK9885053.1"/>
    <property type="molecule type" value="Genomic_DNA"/>
</dbReference>